<dbReference type="AlphaFoldDB" id="A0A6J4U6Q4"/>
<feature type="compositionally biased region" description="Basic and acidic residues" evidence="1">
    <location>
        <begin position="57"/>
        <end position="72"/>
    </location>
</feature>
<evidence type="ECO:0000256" key="1">
    <source>
        <dbReference type="SAM" id="MobiDB-lite"/>
    </source>
</evidence>
<protein>
    <submittedName>
        <fullName evidence="2">Uncharacterized protein</fullName>
    </submittedName>
</protein>
<evidence type="ECO:0000313" key="2">
    <source>
        <dbReference type="EMBL" id="CAA9541413.1"/>
    </source>
</evidence>
<sequence length="79" mass="8704">EPRRAGAGAERRSAPAPLPAVGRPGWAGPRPERRHGDDRHRGDNRHRPAVDSPLLVARRDPPPPPESADRPLRHVALRL</sequence>
<feature type="region of interest" description="Disordered" evidence="1">
    <location>
        <begin position="1"/>
        <end position="79"/>
    </location>
</feature>
<feature type="non-terminal residue" evidence="2">
    <location>
        <position position="79"/>
    </location>
</feature>
<feature type="compositionally biased region" description="Basic and acidic residues" evidence="1">
    <location>
        <begin position="30"/>
        <end position="49"/>
    </location>
</feature>
<organism evidence="2">
    <name type="scientific">uncultured Thermomicrobiales bacterium</name>
    <dbReference type="NCBI Taxonomy" id="1645740"/>
    <lineage>
        <taxon>Bacteria</taxon>
        <taxon>Pseudomonadati</taxon>
        <taxon>Thermomicrobiota</taxon>
        <taxon>Thermomicrobia</taxon>
        <taxon>Thermomicrobiales</taxon>
        <taxon>environmental samples</taxon>
    </lineage>
</organism>
<reference evidence="2" key="1">
    <citation type="submission" date="2020-02" db="EMBL/GenBank/DDBJ databases">
        <authorList>
            <person name="Meier V. D."/>
        </authorList>
    </citation>
    <scope>NUCLEOTIDE SEQUENCE</scope>
    <source>
        <strain evidence="2">AVDCRST_MAG49</strain>
    </source>
</reference>
<feature type="non-terminal residue" evidence="2">
    <location>
        <position position="1"/>
    </location>
</feature>
<dbReference type="EMBL" id="CADCWG010000057">
    <property type="protein sequence ID" value="CAA9541413.1"/>
    <property type="molecule type" value="Genomic_DNA"/>
</dbReference>
<accession>A0A6J4U6Q4</accession>
<gene>
    <name evidence="2" type="ORF">AVDCRST_MAG49-884</name>
</gene>
<proteinExistence type="predicted"/>
<name>A0A6J4U6Q4_9BACT</name>